<dbReference type="GO" id="GO:0089702">
    <property type="term" value="F:undecaprenyl-phosphate glucose phosphotransferase activity"/>
    <property type="evidence" value="ECO:0007669"/>
    <property type="project" value="UniProtKB-EC"/>
</dbReference>
<feature type="domain" description="Bacterial sugar transferase" evidence="8">
    <location>
        <begin position="230"/>
        <end position="414"/>
    </location>
</feature>
<feature type="transmembrane region" description="Helical" evidence="7">
    <location>
        <begin position="6"/>
        <end position="24"/>
    </location>
</feature>
<evidence type="ECO:0000256" key="4">
    <source>
        <dbReference type="ARBA" id="ARBA00022692"/>
    </source>
</evidence>
<keyword evidence="4 7" id="KW-0812">Transmembrane</keyword>
<reference evidence="9 10" key="1">
    <citation type="submission" date="2018-08" db="EMBL/GenBank/DDBJ databases">
        <title>A genome reference for cultivated species of the human gut microbiota.</title>
        <authorList>
            <person name="Zou Y."/>
            <person name="Xue W."/>
            <person name="Luo G."/>
        </authorList>
    </citation>
    <scope>NUCLEOTIDE SEQUENCE [LARGE SCALE GENOMIC DNA]</scope>
    <source>
        <strain evidence="9 10">OM08-13BH</strain>
    </source>
</reference>
<evidence type="ECO:0000256" key="3">
    <source>
        <dbReference type="ARBA" id="ARBA00022679"/>
    </source>
</evidence>
<evidence type="ECO:0000256" key="5">
    <source>
        <dbReference type="ARBA" id="ARBA00022989"/>
    </source>
</evidence>
<feature type="transmembrane region" description="Helical" evidence="7">
    <location>
        <begin position="36"/>
        <end position="57"/>
    </location>
</feature>
<dbReference type="PANTHER" id="PTHR30576">
    <property type="entry name" value="COLANIC BIOSYNTHESIS UDP-GLUCOSE LIPID CARRIER TRANSFERASE"/>
    <property type="match status" value="1"/>
</dbReference>
<dbReference type="EMBL" id="QSTG01000141">
    <property type="protein sequence ID" value="RGM34200.1"/>
    <property type="molecule type" value="Genomic_DNA"/>
</dbReference>
<dbReference type="Gene3D" id="3.40.50.720">
    <property type="entry name" value="NAD(P)-binding Rossmann-like Domain"/>
    <property type="match status" value="1"/>
</dbReference>
<comment type="subcellular location">
    <subcellularLocation>
        <location evidence="1">Membrane</location>
        <topology evidence="1">Multi-pass membrane protein</topology>
    </subcellularLocation>
</comment>
<feature type="transmembrane region" description="Helical" evidence="7">
    <location>
        <begin position="63"/>
        <end position="86"/>
    </location>
</feature>
<comment type="similarity">
    <text evidence="2">Belongs to the bacterial sugar transferase family.</text>
</comment>
<dbReference type="Proteomes" id="UP000261003">
    <property type="component" value="Unassembled WGS sequence"/>
</dbReference>
<feature type="transmembrane region" description="Helical" evidence="7">
    <location>
        <begin position="235"/>
        <end position="261"/>
    </location>
</feature>
<evidence type="ECO:0000256" key="2">
    <source>
        <dbReference type="ARBA" id="ARBA00006464"/>
    </source>
</evidence>
<dbReference type="InterPro" id="IPR003362">
    <property type="entry name" value="Bact_transf"/>
</dbReference>
<keyword evidence="6 7" id="KW-0472">Membrane</keyword>
<organism evidence="9 10">
    <name type="scientific">Phocaeicola vulgatus</name>
    <name type="common">Bacteroides vulgatus</name>
    <dbReference type="NCBI Taxonomy" id="821"/>
    <lineage>
        <taxon>Bacteria</taxon>
        <taxon>Pseudomonadati</taxon>
        <taxon>Bacteroidota</taxon>
        <taxon>Bacteroidia</taxon>
        <taxon>Bacteroidales</taxon>
        <taxon>Bacteroidaceae</taxon>
        <taxon>Phocaeicola</taxon>
    </lineage>
</organism>
<dbReference type="NCBIfam" id="TIGR03025">
    <property type="entry name" value="EPS_sugtrans"/>
    <property type="match status" value="1"/>
</dbReference>
<accession>A0A3E4VW83</accession>
<evidence type="ECO:0000313" key="10">
    <source>
        <dbReference type="Proteomes" id="UP000261003"/>
    </source>
</evidence>
<name>A0A3E4VW83_PHOVU</name>
<dbReference type="GO" id="GO:0016020">
    <property type="term" value="C:membrane"/>
    <property type="evidence" value="ECO:0007669"/>
    <property type="project" value="UniProtKB-SubCell"/>
</dbReference>
<evidence type="ECO:0000256" key="6">
    <source>
        <dbReference type="ARBA" id="ARBA00023136"/>
    </source>
</evidence>
<sequence>MQVMLTLMLCYALCAIHSGVVLHRRKVHSLQIWKRVFENMFLFVLLGGLVLSVGNYADIASLFMLEYLFLLFLCLVSFRFTLRLLIRLYRMSKKHTRFVVLVGSTDNNLEIYHEMSGSEDTGYSVVGYFDGQANPAFPVECPYLGQPAQVQEYLEKHDYVHYLFCCLPSKDREVIVSLIDYCENHLVHFFSVPNVRNYLHHRMSFNIMGNVPYLGLRPDPLSWPGNRLLKRAFDIVVSSVFLCTFFPVILIVVAIVTGLTMPGPLFFRQKRNGLNGREFYCYKFRSMKVNADADRIQATEHDPRKTRWGNIMRKTNIDELPQFINVLLGDMSIVGPRPHMLLHTQEYSRLINKYMVRHFVKPGITGWSQVTGFRGETKELKDMEGRIRGDIWYLEHWSFGLDLYIMYRTVANVFRGEKNAY</sequence>
<dbReference type="NCBIfam" id="TIGR03023">
    <property type="entry name" value="WcaJ_sugtrans"/>
    <property type="match status" value="1"/>
</dbReference>
<dbReference type="PANTHER" id="PTHR30576:SF0">
    <property type="entry name" value="UNDECAPRENYL-PHOSPHATE N-ACETYLGALACTOSAMINYL 1-PHOSPHATE TRANSFERASE-RELATED"/>
    <property type="match status" value="1"/>
</dbReference>
<keyword evidence="3 9" id="KW-0808">Transferase</keyword>
<dbReference type="InterPro" id="IPR017473">
    <property type="entry name" value="Undecaprenyl-P_gluc_Ptfrase"/>
</dbReference>
<protein>
    <submittedName>
        <fullName evidence="9">Undecaprenyl-phosphate glucose phosphotransferase</fullName>
        <ecNumber evidence="9">2.7.8.31</ecNumber>
    </submittedName>
</protein>
<dbReference type="AlphaFoldDB" id="A0A3E4VW83"/>
<evidence type="ECO:0000256" key="7">
    <source>
        <dbReference type="SAM" id="Phobius"/>
    </source>
</evidence>
<evidence type="ECO:0000259" key="8">
    <source>
        <dbReference type="Pfam" id="PF02397"/>
    </source>
</evidence>
<dbReference type="Pfam" id="PF13727">
    <property type="entry name" value="CoA_binding_3"/>
    <property type="match status" value="1"/>
</dbReference>
<comment type="caution">
    <text evidence="9">The sequence shown here is derived from an EMBL/GenBank/DDBJ whole genome shotgun (WGS) entry which is preliminary data.</text>
</comment>
<evidence type="ECO:0000313" key="9">
    <source>
        <dbReference type="EMBL" id="RGM34200.1"/>
    </source>
</evidence>
<dbReference type="Pfam" id="PF02397">
    <property type="entry name" value="Bac_transf"/>
    <property type="match status" value="1"/>
</dbReference>
<evidence type="ECO:0000256" key="1">
    <source>
        <dbReference type="ARBA" id="ARBA00004141"/>
    </source>
</evidence>
<dbReference type="InterPro" id="IPR017475">
    <property type="entry name" value="EPS_sugar_tfrase"/>
</dbReference>
<dbReference type="EC" id="2.7.8.31" evidence="9"/>
<proteinExistence type="inferred from homology"/>
<keyword evidence="5 7" id="KW-1133">Transmembrane helix</keyword>
<gene>
    <name evidence="9" type="ORF">DXC16_25230</name>
</gene>